<organism evidence="3 4">
    <name type="scientific">Austropuccinia psidii MF-1</name>
    <dbReference type="NCBI Taxonomy" id="1389203"/>
    <lineage>
        <taxon>Eukaryota</taxon>
        <taxon>Fungi</taxon>
        <taxon>Dikarya</taxon>
        <taxon>Basidiomycota</taxon>
        <taxon>Pucciniomycotina</taxon>
        <taxon>Pucciniomycetes</taxon>
        <taxon>Pucciniales</taxon>
        <taxon>Sphaerophragmiaceae</taxon>
        <taxon>Austropuccinia</taxon>
    </lineage>
</organism>
<dbReference type="EMBL" id="AVOT02037880">
    <property type="protein sequence ID" value="MBW0532623.1"/>
    <property type="molecule type" value="Genomic_DNA"/>
</dbReference>
<sequence>MTYPEKEALKKIPEASSWPKFSVVGEYDHMELIDYTDGLFIDVPNIPDHWINFRLNIECKGHASIWYTETKGIHGRRNWTWWKSQIIHQYRNAKTNKKRVEEVTKKNSCHNCGSTEHFANNCTNAKKKVYAIEQVPEEEPPAEGSESEYMGDAIRENSDDDQEPKEEFQVEYHKDTQLEIKNIQLEAGMAQDTVKKNLCENTQDAQNFLVAPTRGMAYIHGTATKMTVCIENTQQQLKIDSGAHCSIVAREYLDNHFPH</sequence>
<dbReference type="GO" id="GO:0008270">
    <property type="term" value="F:zinc ion binding"/>
    <property type="evidence" value="ECO:0007669"/>
    <property type="project" value="InterPro"/>
</dbReference>
<dbReference type="Pfam" id="PF00098">
    <property type="entry name" value="zf-CCHC"/>
    <property type="match status" value="1"/>
</dbReference>
<dbReference type="Gene3D" id="4.10.60.10">
    <property type="entry name" value="Zinc finger, CCHC-type"/>
    <property type="match status" value="1"/>
</dbReference>
<evidence type="ECO:0000259" key="2">
    <source>
        <dbReference type="SMART" id="SM00343"/>
    </source>
</evidence>
<dbReference type="AlphaFoldDB" id="A0A9Q3F2T9"/>
<feature type="domain" description="CCHC-type" evidence="2">
    <location>
        <begin position="108"/>
        <end position="124"/>
    </location>
</feature>
<reference evidence="3" key="1">
    <citation type="submission" date="2021-03" db="EMBL/GenBank/DDBJ databases">
        <title>Draft genome sequence of rust myrtle Austropuccinia psidii MF-1, a brazilian biotype.</title>
        <authorList>
            <person name="Quecine M.C."/>
            <person name="Pachon D.M.R."/>
            <person name="Bonatelli M.L."/>
            <person name="Correr F.H."/>
            <person name="Franceschini L.M."/>
            <person name="Leite T.F."/>
            <person name="Margarido G.R.A."/>
            <person name="Almeida C.A."/>
            <person name="Ferrarezi J.A."/>
            <person name="Labate C.A."/>
        </authorList>
    </citation>
    <scope>NUCLEOTIDE SEQUENCE</scope>
    <source>
        <strain evidence="3">MF-1</strain>
    </source>
</reference>
<evidence type="ECO:0000256" key="1">
    <source>
        <dbReference type="ARBA" id="ARBA00022664"/>
    </source>
</evidence>
<dbReference type="GO" id="GO:0003676">
    <property type="term" value="F:nucleic acid binding"/>
    <property type="evidence" value="ECO:0007669"/>
    <property type="project" value="InterPro"/>
</dbReference>
<dbReference type="GO" id="GO:0006397">
    <property type="term" value="P:mRNA processing"/>
    <property type="evidence" value="ECO:0007669"/>
    <property type="project" value="UniProtKB-KW"/>
</dbReference>
<accession>A0A9Q3F2T9</accession>
<dbReference type="InterPro" id="IPR001878">
    <property type="entry name" value="Znf_CCHC"/>
</dbReference>
<name>A0A9Q3F2T9_9BASI</name>
<dbReference type="InterPro" id="IPR036875">
    <property type="entry name" value="Znf_CCHC_sf"/>
</dbReference>
<dbReference type="Proteomes" id="UP000765509">
    <property type="component" value="Unassembled WGS sequence"/>
</dbReference>
<keyword evidence="4" id="KW-1185">Reference proteome</keyword>
<evidence type="ECO:0000313" key="3">
    <source>
        <dbReference type="EMBL" id="MBW0532623.1"/>
    </source>
</evidence>
<dbReference type="SMART" id="SM00343">
    <property type="entry name" value="ZnF_C2HC"/>
    <property type="match status" value="1"/>
</dbReference>
<proteinExistence type="predicted"/>
<comment type="caution">
    <text evidence="3">The sequence shown here is derived from an EMBL/GenBank/DDBJ whole genome shotgun (WGS) entry which is preliminary data.</text>
</comment>
<evidence type="ECO:0000313" key="4">
    <source>
        <dbReference type="Proteomes" id="UP000765509"/>
    </source>
</evidence>
<protein>
    <recommendedName>
        <fullName evidence="2">CCHC-type domain-containing protein</fullName>
    </recommendedName>
</protein>
<gene>
    <name evidence="3" type="ORF">O181_072338</name>
</gene>
<keyword evidence="1" id="KW-0507">mRNA processing</keyword>
<dbReference type="SUPFAM" id="SSF57756">
    <property type="entry name" value="Retrovirus zinc finger-like domains"/>
    <property type="match status" value="1"/>
</dbReference>